<feature type="signal peptide" evidence="1">
    <location>
        <begin position="1"/>
        <end position="21"/>
    </location>
</feature>
<sequence length="161" mass="16520">MIAKAIFAALMLLPIAAPVAAHEYTVGSLVIDHPWARATPPGARVAGGYLAITNTGQEADRLIGGTAPDAQAVEVHESSLSADGIARMRPLAEGLLIPPGETVTLQPGGVHLMIIAPTKALKIGESYSAALRFESAGEVPLEFDVVSIGGQPASEVHGSPQ</sequence>
<organism evidence="2 3">
    <name type="scientific">Pelagibacterium nitratireducens</name>
    <dbReference type="NCBI Taxonomy" id="1046114"/>
    <lineage>
        <taxon>Bacteria</taxon>
        <taxon>Pseudomonadati</taxon>
        <taxon>Pseudomonadota</taxon>
        <taxon>Alphaproteobacteria</taxon>
        <taxon>Hyphomicrobiales</taxon>
        <taxon>Devosiaceae</taxon>
        <taxon>Pelagibacterium</taxon>
    </lineage>
</organism>
<protein>
    <submittedName>
        <fullName evidence="2">Copper chaperone PCu(A)C</fullName>
    </submittedName>
</protein>
<keyword evidence="2" id="KW-0614">Plasmid</keyword>
<dbReference type="InterPro" id="IPR007410">
    <property type="entry name" value="LpqE-like"/>
</dbReference>
<evidence type="ECO:0000313" key="2">
    <source>
        <dbReference type="EMBL" id="WWT34865.1"/>
    </source>
</evidence>
<accession>A0ABZ2I6R5</accession>
<dbReference type="InterPro" id="IPR058248">
    <property type="entry name" value="Lxx211020-like"/>
</dbReference>
<feature type="chain" id="PRO_5045977796" evidence="1">
    <location>
        <begin position="22"/>
        <end position="161"/>
    </location>
</feature>
<dbReference type="RefSeq" id="WP_338610999.1">
    <property type="nucleotide sequence ID" value="NZ_CP146276.1"/>
</dbReference>
<dbReference type="Pfam" id="PF04314">
    <property type="entry name" value="PCuAC"/>
    <property type="match status" value="1"/>
</dbReference>
<name>A0ABZ2I6R5_9HYPH</name>
<dbReference type="PANTHER" id="PTHR36302">
    <property type="entry name" value="BLR7088 PROTEIN"/>
    <property type="match status" value="1"/>
</dbReference>
<keyword evidence="3" id="KW-1185">Reference proteome</keyword>
<keyword evidence="1" id="KW-0732">Signal</keyword>
<dbReference type="SUPFAM" id="SSF110087">
    <property type="entry name" value="DR1885-like metal-binding protein"/>
    <property type="match status" value="1"/>
</dbReference>
<proteinExistence type="predicted"/>
<reference evidence="2 3" key="1">
    <citation type="submission" date="2024-02" db="EMBL/GenBank/DDBJ databases">
        <title>Complete genome sequence of Pelagibacterium nitratireducens ZH15.</title>
        <authorList>
            <person name="Zhao L.H."/>
        </authorList>
    </citation>
    <scope>NUCLEOTIDE SEQUENCE [LARGE SCALE GENOMIC DNA]</scope>
    <source>
        <strain evidence="2 3">ZH15</strain>
        <plasmid evidence="2 3">unnamed</plasmid>
    </source>
</reference>
<dbReference type="PANTHER" id="PTHR36302:SF1">
    <property type="entry name" value="COPPER CHAPERONE PCU(A)C"/>
    <property type="match status" value="1"/>
</dbReference>
<dbReference type="Proteomes" id="UP001369958">
    <property type="component" value="Plasmid unnamed"/>
</dbReference>
<dbReference type="EMBL" id="CP146276">
    <property type="protein sequence ID" value="WWT34865.1"/>
    <property type="molecule type" value="Genomic_DNA"/>
</dbReference>
<evidence type="ECO:0000313" key="3">
    <source>
        <dbReference type="Proteomes" id="UP001369958"/>
    </source>
</evidence>
<evidence type="ECO:0000256" key="1">
    <source>
        <dbReference type="SAM" id="SignalP"/>
    </source>
</evidence>
<dbReference type="InterPro" id="IPR036182">
    <property type="entry name" value="PCuAC_sf"/>
</dbReference>
<gene>
    <name evidence="2" type="ORF">V6617_18425</name>
</gene>
<geneLocation type="plasmid" evidence="2 3">
    <name>unnamed</name>
</geneLocation>
<dbReference type="Gene3D" id="2.60.40.1890">
    <property type="entry name" value="PCu(A)C copper chaperone"/>
    <property type="match status" value="1"/>
</dbReference>